<dbReference type="AlphaFoldDB" id="Q6IHI8"/>
<reference evidence="2" key="1">
    <citation type="journal article" date="2003" name="Genome Biol.">
        <title>An integrated gene annotation and transcriptional profiling approach towards the full gene content of the Drosophila genome.</title>
        <authorList>
            <person name="Hild M."/>
            <person name="Beckmann B."/>
            <person name="Haas S.A."/>
            <person name="Koch B."/>
            <person name="Solovyev V."/>
            <person name="Busold C."/>
            <person name="Fellenberg K."/>
            <person name="Boutros M."/>
            <person name="Vingron M."/>
            <person name="Sauer F."/>
            <person name="Hoheisel J.D."/>
            <person name="Paro R."/>
        </authorList>
    </citation>
    <scope>NUCLEOTIDE SEQUENCE</scope>
</reference>
<accession>Q6IHI8</accession>
<feature type="compositionally biased region" description="Low complexity" evidence="1">
    <location>
        <begin position="60"/>
        <end position="74"/>
    </location>
</feature>
<evidence type="ECO:0000256" key="1">
    <source>
        <dbReference type="SAM" id="MobiDB-lite"/>
    </source>
</evidence>
<evidence type="ECO:0000313" key="2">
    <source>
        <dbReference type="EMBL" id="DAA03627.1"/>
    </source>
</evidence>
<feature type="region of interest" description="Disordered" evidence="1">
    <location>
        <begin position="55"/>
        <end position="74"/>
    </location>
</feature>
<dbReference type="EMBL" id="BK003428">
    <property type="protein sequence ID" value="DAA03627.1"/>
    <property type="molecule type" value="Genomic_DNA"/>
</dbReference>
<name>Q6IHI8_DROME</name>
<protein>
    <submittedName>
        <fullName evidence="2">HDC02524</fullName>
    </submittedName>
</protein>
<organism evidence="2">
    <name type="scientific">Drosophila melanogaster</name>
    <name type="common">Fruit fly</name>
    <dbReference type="NCBI Taxonomy" id="7227"/>
    <lineage>
        <taxon>Eukaryota</taxon>
        <taxon>Metazoa</taxon>
        <taxon>Ecdysozoa</taxon>
        <taxon>Arthropoda</taxon>
        <taxon>Hexapoda</taxon>
        <taxon>Insecta</taxon>
        <taxon>Pterygota</taxon>
        <taxon>Neoptera</taxon>
        <taxon>Endopterygota</taxon>
        <taxon>Diptera</taxon>
        <taxon>Brachycera</taxon>
        <taxon>Muscomorpha</taxon>
        <taxon>Ephydroidea</taxon>
        <taxon>Drosophilidae</taxon>
        <taxon>Drosophila</taxon>
        <taxon>Sophophora</taxon>
    </lineage>
</organism>
<feature type="region of interest" description="Disordered" evidence="1">
    <location>
        <begin position="1"/>
        <end position="29"/>
    </location>
</feature>
<sequence>MGLFSSSEREVPQMRTSRGKHLQGTQRASAEQQTKYLWPNIKIFMTFPIQSEQSWSWASTTTEPGPNATTATTTGASWRTQDIAIHKVFPPGQLALPPCRPCVFALIKRTSGKDGRGVRSIKDIRGLARAEMRVDRGRQAIVLDLWSVIHCQPPKLTLLRISRSSSCHCHPVTPLDVVVLRPSTSLPLRSS</sequence>
<gene>
    <name evidence="2" type="ORF">HDC02524</name>
</gene>
<proteinExistence type="predicted"/>